<dbReference type="AlphaFoldDB" id="G8LZJ1"/>
<dbReference type="Proteomes" id="UP000005435">
    <property type="component" value="Chromosome"/>
</dbReference>
<dbReference type="EMBL" id="CP003065">
    <property type="protein sequence ID" value="AEV66854.1"/>
    <property type="molecule type" value="Genomic_DNA"/>
</dbReference>
<dbReference type="HOGENOM" id="CLU_3182016_0_0_9"/>
<proteinExistence type="predicted"/>
<keyword evidence="2" id="KW-1185">Reference proteome</keyword>
<name>G8LZJ1_ACECE</name>
<dbReference type="STRING" id="720554.Clocl_0102"/>
<gene>
    <name evidence="1" type="ordered locus">Clocl_0102</name>
</gene>
<dbReference type="RefSeq" id="WP_014253492.1">
    <property type="nucleotide sequence ID" value="NC_016627.1"/>
</dbReference>
<reference evidence="2" key="1">
    <citation type="submission" date="2011-12" db="EMBL/GenBank/DDBJ databases">
        <title>Complete sequence of Clostridium clariflavum DSM 19732.</title>
        <authorList>
            <consortium name="US DOE Joint Genome Institute"/>
            <person name="Lucas S."/>
            <person name="Han J."/>
            <person name="Lapidus A."/>
            <person name="Cheng J.-F."/>
            <person name="Goodwin L."/>
            <person name="Pitluck S."/>
            <person name="Peters L."/>
            <person name="Teshima H."/>
            <person name="Detter J.C."/>
            <person name="Han C."/>
            <person name="Tapia R."/>
            <person name="Land M."/>
            <person name="Hauser L."/>
            <person name="Kyrpides N."/>
            <person name="Ivanova N."/>
            <person name="Pagani I."/>
            <person name="Kitzmiller T."/>
            <person name="Lynd L."/>
            <person name="Izquierdo J."/>
            <person name="Woyke T."/>
        </authorList>
    </citation>
    <scope>NUCLEOTIDE SEQUENCE [LARGE SCALE GENOMIC DNA]</scope>
    <source>
        <strain evidence="2">DSM 19732 / NBRC 101661 / EBR45</strain>
    </source>
</reference>
<dbReference type="KEGG" id="ccl:Clocl_0102"/>
<protein>
    <submittedName>
        <fullName evidence="1">Uncharacterized protein</fullName>
    </submittedName>
</protein>
<reference evidence="1 2" key="2">
    <citation type="journal article" date="2012" name="Stand. Genomic Sci.">
        <title>Complete Genome Sequence of Clostridium clariflavum DSM 19732.</title>
        <authorList>
            <person name="Izquierdo J.A."/>
            <person name="Goodwin L."/>
            <person name="Davenport K.W."/>
            <person name="Teshima H."/>
            <person name="Bruce D."/>
            <person name="Detter C."/>
            <person name="Tapia R."/>
            <person name="Han S."/>
            <person name="Land M."/>
            <person name="Hauser L."/>
            <person name="Jeffries C.D."/>
            <person name="Han J."/>
            <person name="Pitluck S."/>
            <person name="Nolan M."/>
            <person name="Chen A."/>
            <person name="Huntemann M."/>
            <person name="Mavromatis K."/>
            <person name="Mikhailova N."/>
            <person name="Liolios K."/>
            <person name="Woyke T."/>
            <person name="Lynd L.R."/>
        </authorList>
    </citation>
    <scope>NUCLEOTIDE SEQUENCE [LARGE SCALE GENOMIC DNA]</scope>
    <source>
        <strain evidence="2">DSM 19732 / NBRC 101661 / EBR45</strain>
    </source>
</reference>
<accession>G8LZJ1</accession>
<evidence type="ECO:0000313" key="2">
    <source>
        <dbReference type="Proteomes" id="UP000005435"/>
    </source>
</evidence>
<sequence>MTDASGEEVAFDAFWSDEDRANKELWLKKESAWIKNLKEKIDKGEF</sequence>
<evidence type="ECO:0000313" key="1">
    <source>
        <dbReference type="EMBL" id="AEV66854.1"/>
    </source>
</evidence>
<organism evidence="1 2">
    <name type="scientific">Acetivibrio clariflavus (strain DSM 19732 / NBRC 101661 / EBR45)</name>
    <name type="common">Clostridium clariflavum</name>
    <dbReference type="NCBI Taxonomy" id="720554"/>
    <lineage>
        <taxon>Bacteria</taxon>
        <taxon>Bacillati</taxon>
        <taxon>Bacillota</taxon>
        <taxon>Clostridia</taxon>
        <taxon>Eubacteriales</taxon>
        <taxon>Oscillospiraceae</taxon>
        <taxon>Acetivibrio</taxon>
    </lineage>
</organism>